<dbReference type="InterPro" id="IPR012480">
    <property type="entry name" value="Hepar_II_III_C"/>
</dbReference>
<evidence type="ECO:0000259" key="5">
    <source>
        <dbReference type="Pfam" id="PF07940"/>
    </source>
</evidence>
<evidence type="ECO:0000313" key="7">
    <source>
        <dbReference type="EMBL" id="RXJ83091.1"/>
    </source>
</evidence>
<dbReference type="Gene3D" id="2.70.98.70">
    <property type="match status" value="1"/>
</dbReference>
<dbReference type="SUPFAM" id="SSF48230">
    <property type="entry name" value="Chondroitin AC/alginate lyase"/>
    <property type="match status" value="1"/>
</dbReference>
<dbReference type="RefSeq" id="WP_128987344.1">
    <property type="nucleotide sequence ID" value="NZ_PDJZ01000016.1"/>
</dbReference>
<feature type="domain" description="Heparin-sulfate lyase N-terminal" evidence="6">
    <location>
        <begin position="167"/>
        <end position="281"/>
    </location>
</feature>
<comment type="caution">
    <text evidence="7">The sequence shown here is derived from an EMBL/GenBank/DDBJ whole genome shotgun (WGS) entry which is preliminary data.</text>
</comment>
<dbReference type="InterPro" id="IPR008929">
    <property type="entry name" value="Chondroitin_lyas"/>
</dbReference>
<reference evidence="7 8" key="1">
    <citation type="submission" date="2017-10" db="EMBL/GenBank/DDBJ databases">
        <title>Genomics of the genus Arcobacter.</title>
        <authorList>
            <person name="Perez-Cataluna A."/>
            <person name="Figueras M.J."/>
        </authorList>
    </citation>
    <scope>NUCLEOTIDE SEQUENCE [LARGE SCALE GENOMIC DNA]</scope>
    <source>
        <strain evidence="7 8">F26</strain>
    </source>
</reference>
<dbReference type="AlphaFoldDB" id="A0A4Q0ZE26"/>
<dbReference type="GO" id="GO:0016829">
    <property type="term" value="F:lyase activity"/>
    <property type="evidence" value="ECO:0007669"/>
    <property type="project" value="UniProtKB-KW"/>
</dbReference>
<dbReference type="Gene3D" id="1.50.10.100">
    <property type="entry name" value="Chondroitin AC/alginate lyase"/>
    <property type="match status" value="1"/>
</dbReference>
<dbReference type="InterPro" id="IPR031680">
    <property type="entry name" value="Hepar_II_III_N"/>
</dbReference>
<gene>
    <name evidence="7" type="ORF">CRU90_11095</name>
</gene>
<dbReference type="Proteomes" id="UP000290870">
    <property type="component" value="Unassembled WGS sequence"/>
</dbReference>
<evidence type="ECO:0000313" key="8">
    <source>
        <dbReference type="Proteomes" id="UP000290870"/>
    </source>
</evidence>
<dbReference type="EMBL" id="PDJZ01000016">
    <property type="protein sequence ID" value="RXJ83091.1"/>
    <property type="molecule type" value="Genomic_DNA"/>
</dbReference>
<evidence type="ECO:0000259" key="6">
    <source>
        <dbReference type="Pfam" id="PF16889"/>
    </source>
</evidence>
<evidence type="ECO:0000256" key="2">
    <source>
        <dbReference type="ARBA" id="ARBA00022729"/>
    </source>
</evidence>
<proteinExistence type="predicted"/>
<dbReference type="Pfam" id="PF07940">
    <property type="entry name" value="Hepar_II_III_C"/>
    <property type="match status" value="1"/>
</dbReference>
<protein>
    <submittedName>
        <fullName evidence="7">Uncharacterized protein</fullName>
    </submittedName>
</protein>
<keyword evidence="4" id="KW-0456">Lyase</keyword>
<dbReference type="GO" id="GO:0042597">
    <property type="term" value="C:periplasmic space"/>
    <property type="evidence" value="ECO:0007669"/>
    <property type="project" value="UniProtKB-SubCell"/>
</dbReference>
<evidence type="ECO:0000256" key="4">
    <source>
        <dbReference type="ARBA" id="ARBA00023239"/>
    </source>
</evidence>
<dbReference type="Pfam" id="PF16889">
    <property type="entry name" value="Hepar_II_III_N"/>
    <property type="match status" value="1"/>
</dbReference>
<keyword evidence="3" id="KW-0574">Periplasm</keyword>
<dbReference type="PANTHER" id="PTHR39210">
    <property type="entry name" value="HEPARIN-SULFATE LYASE"/>
    <property type="match status" value="1"/>
</dbReference>
<dbReference type="PANTHER" id="PTHR39210:SF1">
    <property type="entry name" value="HEPARIN-SULFATE LYASE"/>
    <property type="match status" value="1"/>
</dbReference>
<sequence>MNKYIRLFNTIKYLKFTQIYYRIFYFVRSRFGRIIRIKYDFSIPSNSMELNLIDSCKYYSTYENRTFTLLNLSKKFNEKIDWNFREYGKLWTYNITYFEYLKEKKDVNLIYDFVKNLESVKDGLEPFPISLRGINWIKFLTKYKIKDKKIDDSLYAQYYILLDNLEYHLLGNHLLENGFSLLFGAYYFRDEVLYKKAKKILEKELNEQILDDGAHFELSPMYHQIMLFRVLDCINLVQNNSWKNKELLKFLEEKASLMLGWLKNIIYTNGEIPLLNDSANKIAPTSVELFDYASRLNLKIVVKDLTQSGYRKRKKEKYECVVDVGEIGAKYIPGHAHADTFNFELYVNNKPFIVDTGLSTYNIGIQRDNERSTKSHNTVEINNQNSSEVWGGFRVAKRANVFNLIEKEDFIKAVHDGYKKKFGILHTRKWEFEEDKIIIEDSLNNNSNAIARFHFHPDINENDIKNKINLDNIKYKIKKYNYAPEFNKTLNALVLEISFEKELKVEINL</sequence>
<keyword evidence="2" id="KW-0732">Signal</keyword>
<name>A0A4Q0ZE26_9BACT</name>
<feature type="domain" description="Heparinase II/III-like C-terminal" evidence="5">
    <location>
        <begin position="303"/>
        <end position="464"/>
    </location>
</feature>
<evidence type="ECO:0000256" key="1">
    <source>
        <dbReference type="ARBA" id="ARBA00004418"/>
    </source>
</evidence>
<organism evidence="7 8">
    <name type="scientific">Arcobacter cloacae</name>
    <dbReference type="NCBI Taxonomy" id="1054034"/>
    <lineage>
        <taxon>Bacteria</taxon>
        <taxon>Pseudomonadati</taxon>
        <taxon>Campylobacterota</taxon>
        <taxon>Epsilonproteobacteria</taxon>
        <taxon>Campylobacterales</taxon>
        <taxon>Arcobacteraceae</taxon>
        <taxon>Arcobacter</taxon>
    </lineage>
</organism>
<accession>A0A4Q0ZE26</accession>
<evidence type="ECO:0000256" key="3">
    <source>
        <dbReference type="ARBA" id="ARBA00022764"/>
    </source>
</evidence>
<comment type="subcellular location">
    <subcellularLocation>
        <location evidence="1">Periplasm</location>
    </subcellularLocation>
</comment>
<dbReference type="OrthoDB" id="9763014at2"/>